<evidence type="ECO:0000259" key="2">
    <source>
        <dbReference type="Pfam" id="PF07589"/>
    </source>
</evidence>
<dbReference type="Pfam" id="PF07589">
    <property type="entry name" value="PEP-CTERM"/>
    <property type="match status" value="1"/>
</dbReference>
<protein>
    <recommendedName>
        <fullName evidence="2">Ice-binding protein C-terminal domain-containing protein</fullName>
    </recommendedName>
</protein>
<reference evidence="3" key="1">
    <citation type="submission" date="2018-06" db="EMBL/GenBank/DDBJ databases">
        <authorList>
            <person name="Zhirakovskaya E."/>
        </authorList>
    </citation>
    <scope>NUCLEOTIDE SEQUENCE</scope>
</reference>
<keyword evidence="1" id="KW-1133">Transmembrane helix</keyword>
<dbReference type="AlphaFoldDB" id="A0A3B0WC68"/>
<dbReference type="InterPro" id="IPR013424">
    <property type="entry name" value="Ice-binding_C"/>
</dbReference>
<keyword evidence="1" id="KW-0812">Transmembrane</keyword>
<keyword evidence="1" id="KW-0472">Membrane</keyword>
<proteinExistence type="predicted"/>
<sequence>MKKSKLIMLAGLLVAASSAQAAVSTTTVIDFSGLSPWSGTSLTVGDVTFDGISGIESNRFDIRTIGGAWAEVLEANRWDATAIGFTFANPVSQFLFNTYGNTTGANWVLDAFDASGNLIDSETYGRITLGATLDTVASITSSSANIAYATMSDLSFMAGEVGSVLYVDNFTYTTPVPEPSTYALMLGGLGMVGFMAYRRRKSV</sequence>
<name>A0A3B0WC68_9ZZZZ</name>
<gene>
    <name evidence="3" type="ORF">MNBD_GAMMA04-1588</name>
</gene>
<feature type="transmembrane region" description="Helical" evidence="1">
    <location>
        <begin position="180"/>
        <end position="197"/>
    </location>
</feature>
<feature type="domain" description="Ice-binding protein C-terminal" evidence="2">
    <location>
        <begin position="175"/>
        <end position="200"/>
    </location>
</feature>
<accession>A0A3B0WC68</accession>
<dbReference type="EMBL" id="UOFB01000166">
    <property type="protein sequence ID" value="VAW46959.1"/>
    <property type="molecule type" value="Genomic_DNA"/>
</dbReference>
<evidence type="ECO:0000256" key="1">
    <source>
        <dbReference type="SAM" id="Phobius"/>
    </source>
</evidence>
<evidence type="ECO:0000313" key="3">
    <source>
        <dbReference type="EMBL" id="VAW46959.1"/>
    </source>
</evidence>
<organism evidence="3">
    <name type="scientific">hydrothermal vent metagenome</name>
    <dbReference type="NCBI Taxonomy" id="652676"/>
    <lineage>
        <taxon>unclassified sequences</taxon>
        <taxon>metagenomes</taxon>
        <taxon>ecological metagenomes</taxon>
    </lineage>
</organism>
<dbReference type="NCBIfam" id="TIGR02595">
    <property type="entry name" value="PEP_CTERM"/>
    <property type="match status" value="1"/>
</dbReference>